<dbReference type="InterPro" id="IPR012902">
    <property type="entry name" value="N_methyl_site"/>
</dbReference>
<evidence type="ECO:0000256" key="1">
    <source>
        <dbReference type="SAM" id="Phobius"/>
    </source>
</evidence>
<keyword evidence="1" id="KW-0812">Transmembrane</keyword>
<organism evidence="2 3">
    <name type="scientific">Clostridium sulfidigenes</name>
    <dbReference type="NCBI Taxonomy" id="318464"/>
    <lineage>
        <taxon>Bacteria</taxon>
        <taxon>Bacillati</taxon>
        <taxon>Bacillota</taxon>
        <taxon>Clostridia</taxon>
        <taxon>Eubacteriales</taxon>
        <taxon>Clostridiaceae</taxon>
        <taxon>Clostridium</taxon>
    </lineage>
</organism>
<feature type="transmembrane region" description="Helical" evidence="1">
    <location>
        <begin position="21"/>
        <end position="40"/>
    </location>
</feature>
<dbReference type="Proteomes" id="UP000768462">
    <property type="component" value="Unassembled WGS sequence"/>
</dbReference>
<name>A0A927ZJA2_9CLOT</name>
<keyword evidence="1" id="KW-1133">Transmembrane helix</keyword>
<evidence type="ECO:0000313" key="3">
    <source>
        <dbReference type="Proteomes" id="UP000768462"/>
    </source>
</evidence>
<comment type="caution">
    <text evidence="2">The sequence shown here is derived from an EMBL/GenBank/DDBJ whole genome shotgun (WGS) entry which is preliminary data.</text>
</comment>
<evidence type="ECO:0000313" key="2">
    <source>
        <dbReference type="EMBL" id="MBE6060582.1"/>
    </source>
</evidence>
<dbReference type="NCBIfam" id="TIGR02532">
    <property type="entry name" value="IV_pilin_GFxxxE"/>
    <property type="match status" value="1"/>
</dbReference>
<dbReference type="EMBL" id="SVCM01000121">
    <property type="protein sequence ID" value="MBE6060582.1"/>
    <property type="molecule type" value="Genomic_DNA"/>
</dbReference>
<proteinExistence type="predicted"/>
<dbReference type="Pfam" id="PF07963">
    <property type="entry name" value="N_methyl"/>
    <property type="match status" value="1"/>
</dbReference>
<dbReference type="AlphaFoldDB" id="A0A927ZJA2"/>
<keyword evidence="1" id="KW-0472">Membrane</keyword>
<sequence length="286" mass="31661">MLINKVTKSRKSKKGFTLLEVIISFALISIILIPIANLVLTSVKINKSTENKQQAKAVLQETIENIKAIDNFSSALSKPLNNGITLSEATGEDNKLIYSLSGEINGFSIEGSIKEKSQVVNNKVSEMEVDRTIYFNKGSISISNGKEVIGEAIKKLSDNLATPSEEVFIEMKEAGEINVTYGGSIIAIPKPEAKSLLICVNEDSEKKLNLSVENKSHTENLKIYLFNGEKVSERQDVIISKFNGQIELIEGVQHSEDIINEKLYFVELRANKNGEVVENMNLELLK</sequence>
<protein>
    <submittedName>
        <fullName evidence="2">Type II secretion system protein</fullName>
    </submittedName>
</protein>
<gene>
    <name evidence="2" type="ORF">E7215_10495</name>
</gene>
<accession>A0A927ZJA2</accession>
<reference evidence="2" key="1">
    <citation type="submission" date="2019-04" db="EMBL/GenBank/DDBJ databases">
        <title>Evolution of Biomass-Degrading Anaerobic Consortia Revealed by Metagenomics.</title>
        <authorList>
            <person name="Peng X."/>
        </authorList>
    </citation>
    <scope>NUCLEOTIDE SEQUENCE</scope>
    <source>
        <strain evidence="2">SIG254</strain>
    </source>
</reference>